<evidence type="ECO:0000256" key="6">
    <source>
        <dbReference type="SAM" id="MobiDB-lite"/>
    </source>
</evidence>
<dbReference type="GO" id="GO:0016787">
    <property type="term" value="F:hydrolase activity"/>
    <property type="evidence" value="ECO:0007669"/>
    <property type="project" value="UniProtKB-KW"/>
</dbReference>
<dbReference type="OrthoDB" id="5105430at2759"/>
<gene>
    <name evidence="9" type="ORF">AK830_g11021</name>
</gene>
<dbReference type="PROSITE" id="PS51194">
    <property type="entry name" value="HELICASE_CTER"/>
    <property type="match status" value="1"/>
</dbReference>
<feature type="region of interest" description="Disordered" evidence="6">
    <location>
        <begin position="873"/>
        <end position="892"/>
    </location>
</feature>
<keyword evidence="3" id="KW-0347">Helicase</keyword>
<comment type="caution">
    <text evidence="9">The sequence shown here is derived from an EMBL/GenBank/DDBJ whole genome shotgun (WGS) entry which is preliminary data.</text>
</comment>
<evidence type="ECO:0000313" key="9">
    <source>
        <dbReference type="EMBL" id="KPM35558.1"/>
    </source>
</evidence>
<evidence type="ECO:0000256" key="4">
    <source>
        <dbReference type="ARBA" id="ARBA00022840"/>
    </source>
</evidence>
<feature type="coiled-coil region" evidence="5">
    <location>
        <begin position="218"/>
        <end position="256"/>
    </location>
</feature>
<dbReference type="PROSITE" id="PS51192">
    <property type="entry name" value="HELICASE_ATP_BIND_1"/>
    <property type="match status" value="1"/>
</dbReference>
<dbReference type="EMBL" id="LKCW01000246">
    <property type="protein sequence ID" value="KPM35558.1"/>
    <property type="molecule type" value="Genomic_DNA"/>
</dbReference>
<dbReference type="GO" id="GO:0004386">
    <property type="term" value="F:helicase activity"/>
    <property type="evidence" value="ECO:0007669"/>
    <property type="project" value="UniProtKB-KW"/>
</dbReference>
<reference evidence="9 10" key="1">
    <citation type="submission" date="2015-09" db="EMBL/GenBank/DDBJ databases">
        <title>Draft genome of a European isolate of the apple canker pathogen Neonectria ditissima.</title>
        <authorList>
            <person name="Gomez-Cortecero A."/>
            <person name="Harrison R.J."/>
            <person name="Armitage A.D."/>
        </authorList>
    </citation>
    <scope>NUCLEOTIDE SEQUENCE [LARGE SCALE GENOMIC DNA]</scope>
    <source>
        <strain evidence="9 10">R09/05</strain>
    </source>
</reference>
<dbReference type="Pfam" id="PF00176">
    <property type="entry name" value="SNF2-rel_dom"/>
    <property type="match status" value="1"/>
</dbReference>
<protein>
    <submittedName>
        <fullName evidence="9">Uncharacterized protein</fullName>
    </submittedName>
</protein>
<dbReference type="InterPro" id="IPR050628">
    <property type="entry name" value="SNF2_RAD54_helicase_TF"/>
</dbReference>
<keyword evidence="2" id="KW-0378">Hydrolase</keyword>
<feature type="region of interest" description="Disordered" evidence="6">
    <location>
        <begin position="918"/>
        <end position="947"/>
    </location>
</feature>
<organism evidence="9 10">
    <name type="scientific">Neonectria ditissima</name>
    <dbReference type="NCBI Taxonomy" id="78410"/>
    <lineage>
        <taxon>Eukaryota</taxon>
        <taxon>Fungi</taxon>
        <taxon>Dikarya</taxon>
        <taxon>Ascomycota</taxon>
        <taxon>Pezizomycotina</taxon>
        <taxon>Sordariomycetes</taxon>
        <taxon>Hypocreomycetidae</taxon>
        <taxon>Hypocreales</taxon>
        <taxon>Nectriaceae</taxon>
        <taxon>Neonectria</taxon>
    </lineage>
</organism>
<sequence length="1159" mass="129999">MATTWDLELLKKLGFASRQELSDSAHAKLKEEEDEDNAILRVASRRVYSREGCATQSEPNDVQSSSHGEADDKPNGKSAYKQYEASTRKEVDLKRDESSGVSSCVGDYGFVGNDNFVPDDENDALKAATVSKRLKKATTATSELETPAVNDTRPDTIQTKLQRQETMHISPSPTPGTTSGSSTNRKRWVFRKKRGFSEVEEVSDVITAQVDVGHKRTQTHMETKIDDLVKNINNFEQRIESTIDNIGQRMENLEEVRKKPRKTWGTAKLSGAPGWGPPLRSFLAKMPFDLKEILDNAFRPYHELLERIAAEDGDQRTRLANNPQRWLNRLFRPGLYIFDLEKEKKRYSNTENLNKRKRKREDSEVSNDDHERTELNPGLSSRLARNNILAGDISRKFGPEFSSDVYRVCDFGWSNSRGPRLRVCGQSADFLDYLHSSNFKQHVASLTNTGFPATMSSDLQTVPKPWQLVGKEKLKVLAQSDFKGGFLCDAVGLGKSLTALTAAMELRKEMLPKCGFNLIVCRSSRTVQWHDEIKKHFRKENRPSYTILDDPEYPVLELLKYDIVICSGSFLRQRYNDVMLFQAYCNAVHTPAVLVLDKVFKSPPKRARAPLHSDLYETLQKHIAVLIVDESHDAKNEDSALNMAIRSLTYKHAFLLTETPMYNNWEDLAGQAMLLPGEGPIAGKQHLRQLFGEYKNGDSSDGPRGAKCQLFTALFSALVVARPKRSLRLPGLQRKTILVDLSGQRMTILQVSRCLAVGLSLISRSMAEPGKTSASKGFALLAKAQRLAANPILVTARNTVLKMAGHASENKEDTFKATVMSAYRVFRTQQGLSSGIGIDQLSPSQFQEFKDLFRQPRCLGTMGNEVSEMDGQVDLSESEADAEENTPVPSNELDIFGEHAHRVEDYFYEGYANGPGFNPHVDTSKRDGDASDSDNSDCRLTVGSSRRGRSDANFTKEWLKLLTTRDDSAIFSPRVAAITHQVREILQAYPGEKMIIVSASVMFLDIMKEALHRHVQREASFQLQISEYNGTIESPKQRAEVVRNFNETMGRTAVLLLSATAGGTGLNLAGASHIIISEPFWTAGLEEHVIGRAHRMPQDKPVHVYKFLAELSDIDMYLHKSVAKKRAFSGVVNPWFIRADEDEFIMPQLPSRAELQTEA</sequence>
<evidence type="ECO:0000256" key="2">
    <source>
        <dbReference type="ARBA" id="ARBA00022801"/>
    </source>
</evidence>
<accession>A0A0P7B4D5</accession>
<dbReference type="Gene3D" id="3.40.50.10810">
    <property type="entry name" value="Tandem AAA-ATPase domain"/>
    <property type="match status" value="2"/>
</dbReference>
<feature type="compositionally biased region" description="Polar residues" evidence="6">
    <location>
        <begin position="54"/>
        <end position="67"/>
    </location>
</feature>
<feature type="compositionally biased region" description="Basic and acidic residues" evidence="6">
    <location>
        <begin position="360"/>
        <end position="374"/>
    </location>
</feature>
<feature type="domain" description="Helicase ATP-binding" evidence="7">
    <location>
        <begin position="476"/>
        <end position="678"/>
    </location>
</feature>
<dbReference type="InterPro" id="IPR001650">
    <property type="entry name" value="Helicase_C-like"/>
</dbReference>
<keyword evidence="5" id="KW-0175">Coiled coil</keyword>
<dbReference type="STRING" id="78410.A0A0P7B4D5"/>
<dbReference type="GO" id="GO:0005524">
    <property type="term" value="F:ATP binding"/>
    <property type="evidence" value="ECO:0007669"/>
    <property type="project" value="UniProtKB-KW"/>
</dbReference>
<dbReference type="InterPro" id="IPR027417">
    <property type="entry name" value="P-loop_NTPase"/>
</dbReference>
<dbReference type="SMART" id="SM00487">
    <property type="entry name" value="DEXDc"/>
    <property type="match status" value="1"/>
</dbReference>
<name>A0A0P7B4D5_9HYPO</name>
<dbReference type="Pfam" id="PF00271">
    <property type="entry name" value="Helicase_C"/>
    <property type="match status" value="1"/>
</dbReference>
<dbReference type="InterPro" id="IPR049730">
    <property type="entry name" value="SNF2/RAD54-like_C"/>
</dbReference>
<feature type="region of interest" description="Disordered" evidence="6">
    <location>
        <begin position="350"/>
        <end position="378"/>
    </location>
</feature>
<keyword evidence="4" id="KW-0067">ATP-binding</keyword>
<dbReference type="Proteomes" id="UP000050424">
    <property type="component" value="Unassembled WGS sequence"/>
</dbReference>
<evidence type="ECO:0000313" key="10">
    <source>
        <dbReference type="Proteomes" id="UP000050424"/>
    </source>
</evidence>
<dbReference type="GO" id="GO:0005634">
    <property type="term" value="C:nucleus"/>
    <property type="evidence" value="ECO:0007669"/>
    <property type="project" value="TreeGrafter"/>
</dbReference>
<dbReference type="SUPFAM" id="SSF52540">
    <property type="entry name" value="P-loop containing nucleoside triphosphate hydrolases"/>
    <property type="match status" value="2"/>
</dbReference>
<evidence type="ECO:0000259" key="7">
    <source>
        <dbReference type="PROSITE" id="PS51192"/>
    </source>
</evidence>
<dbReference type="InterPro" id="IPR000330">
    <property type="entry name" value="SNF2_N"/>
</dbReference>
<dbReference type="PANTHER" id="PTHR45626">
    <property type="entry name" value="TRANSCRIPTION TERMINATION FACTOR 2-RELATED"/>
    <property type="match status" value="1"/>
</dbReference>
<dbReference type="SMART" id="SM00490">
    <property type="entry name" value="HELICc"/>
    <property type="match status" value="1"/>
</dbReference>
<proteinExistence type="predicted"/>
<dbReference type="GO" id="GO:0008094">
    <property type="term" value="F:ATP-dependent activity, acting on DNA"/>
    <property type="evidence" value="ECO:0007669"/>
    <property type="project" value="TreeGrafter"/>
</dbReference>
<dbReference type="Gene3D" id="3.40.50.300">
    <property type="entry name" value="P-loop containing nucleotide triphosphate hydrolases"/>
    <property type="match status" value="1"/>
</dbReference>
<keyword evidence="1" id="KW-0547">Nucleotide-binding</keyword>
<evidence type="ECO:0000256" key="3">
    <source>
        <dbReference type="ARBA" id="ARBA00022806"/>
    </source>
</evidence>
<dbReference type="InterPro" id="IPR014001">
    <property type="entry name" value="Helicase_ATP-bd"/>
</dbReference>
<feature type="region of interest" description="Disordered" evidence="6">
    <location>
        <begin position="162"/>
        <end position="186"/>
    </location>
</feature>
<feature type="domain" description="Helicase C-terminal" evidence="8">
    <location>
        <begin position="981"/>
        <end position="1143"/>
    </location>
</feature>
<keyword evidence="10" id="KW-1185">Reference proteome</keyword>
<evidence type="ECO:0000256" key="5">
    <source>
        <dbReference type="SAM" id="Coils"/>
    </source>
</evidence>
<dbReference type="GO" id="GO:0006281">
    <property type="term" value="P:DNA repair"/>
    <property type="evidence" value="ECO:0007669"/>
    <property type="project" value="TreeGrafter"/>
</dbReference>
<dbReference type="AlphaFoldDB" id="A0A0P7B4D5"/>
<dbReference type="CDD" id="cd18793">
    <property type="entry name" value="SF2_C_SNF"/>
    <property type="match status" value="1"/>
</dbReference>
<evidence type="ECO:0000259" key="8">
    <source>
        <dbReference type="PROSITE" id="PS51194"/>
    </source>
</evidence>
<feature type="region of interest" description="Disordered" evidence="6">
    <location>
        <begin position="49"/>
        <end position="94"/>
    </location>
</feature>
<dbReference type="PANTHER" id="PTHR45626:SF17">
    <property type="entry name" value="HELICASE-LIKE TRANSCRIPTION FACTOR"/>
    <property type="match status" value="1"/>
</dbReference>
<dbReference type="InterPro" id="IPR038718">
    <property type="entry name" value="SNF2-like_sf"/>
</dbReference>
<evidence type="ECO:0000256" key="1">
    <source>
        <dbReference type="ARBA" id="ARBA00022741"/>
    </source>
</evidence>